<keyword evidence="3 8" id="KW-0812">Transmembrane</keyword>
<dbReference type="EMBL" id="JAHMUF010000025">
    <property type="protein sequence ID" value="KAG7191664.1"/>
    <property type="molecule type" value="Genomic_DNA"/>
</dbReference>
<reference evidence="10" key="1">
    <citation type="submission" date="2021-03" db="EMBL/GenBank/DDBJ databases">
        <authorList>
            <person name="Palmer J.M."/>
        </authorList>
    </citation>
    <scope>NUCLEOTIDE SEQUENCE</scope>
    <source>
        <strain evidence="10">ARV_011</strain>
    </source>
</reference>
<evidence type="ECO:0000256" key="3">
    <source>
        <dbReference type="ARBA" id="ARBA00022692"/>
    </source>
</evidence>
<dbReference type="InterPro" id="IPR020846">
    <property type="entry name" value="MFS_dom"/>
</dbReference>
<dbReference type="GO" id="GO:0005886">
    <property type="term" value="C:plasma membrane"/>
    <property type="evidence" value="ECO:0007669"/>
    <property type="project" value="TreeGrafter"/>
</dbReference>
<dbReference type="Proteomes" id="UP000790833">
    <property type="component" value="Unassembled WGS sequence"/>
</dbReference>
<proteinExistence type="inferred from homology"/>
<feature type="transmembrane region" description="Helical" evidence="8">
    <location>
        <begin position="288"/>
        <end position="311"/>
    </location>
</feature>
<dbReference type="RefSeq" id="XP_043047216.1">
    <property type="nucleotide sequence ID" value="XM_043193680.1"/>
</dbReference>
<feature type="compositionally biased region" description="Polar residues" evidence="7">
    <location>
        <begin position="1"/>
        <end position="21"/>
    </location>
</feature>
<feature type="transmembrane region" description="Helical" evidence="8">
    <location>
        <begin position="331"/>
        <end position="352"/>
    </location>
</feature>
<feature type="transmembrane region" description="Helical" evidence="8">
    <location>
        <begin position="148"/>
        <end position="169"/>
    </location>
</feature>
<keyword evidence="4 8" id="KW-1133">Transmembrane helix</keyword>
<dbReference type="GeneID" id="66116309"/>
<feature type="transmembrane region" description="Helical" evidence="8">
    <location>
        <begin position="487"/>
        <end position="506"/>
    </location>
</feature>
<evidence type="ECO:0000259" key="9">
    <source>
        <dbReference type="PROSITE" id="PS50850"/>
    </source>
</evidence>
<evidence type="ECO:0000256" key="7">
    <source>
        <dbReference type="SAM" id="MobiDB-lite"/>
    </source>
</evidence>
<feature type="region of interest" description="Disordered" evidence="7">
    <location>
        <begin position="1"/>
        <end position="41"/>
    </location>
</feature>
<feature type="transmembrane region" description="Helical" evidence="8">
    <location>
        <begin position="392"/>
        <end position="413"/>
    </location>
</feature>
<feature type="transmembrane region" description="Helical" evidence="8">
    <location>
        <begin position="95"/>
        <end position="115"/>
    </location>
</feature>
<feature type="transmembrane region" description="Helical" evidence="8">
    <location>
        <begin position="122"/>
        <end position="142"/>
    </location>
</feature>
<dbReference type="Gene3D" id="1.20.1250.20">
    <property type="entry name" value="MFS general substrate transporter like domains"/>
    <property type="match status" value="1"/>
</dbReference>
<dbReference type="InterPro" id="IPR036259">
    <property type="entry name" value="MFS_trans_sf"/>
</dbReference>
<feature type="transmembrane region" description="Helical" evidence="8">
    <location>
        <begin position="55"/>
        <end position="75"/>
    </location>
</feature>
<dbReference type="OrthoDB" id="440553at2759"/>
<keyword evidence="5 8" id="KW-0472">Membrane</keyword>
<evidence type="ECO:0000256" key="6">
    <source>
        <dbReference type="ARBA" id="ARBA00038347"/>
    </source>
</evidence>
<feature type="domain" description="Major facilitator superfamily (MFS) profile" evidence="9">
    <location>
        <begin position="57"/>
        <end position="510"/>
    </location>
</feature>
<feature type="transmembrane region" description="Helical" evidence="8">
    <location>
        <begin position="419"/>
        <end position="445"/>
    </location>
</feature>
<name>A0A9P8AGF3_9ASCO</name>
<protein>
    <recommendedName>
        <fullName evidence="9">Major facilitator superfamily (MFS) profile domain-containing protein</fullName>
    </recommendedName>
</protein>
<keyword evidence="11" id="KW-1185">Reference proteome</keyword>
<dbReference type="PROSITE" id="PS50850">
    <property type="entry name" value="MFS"/>
    <property type="match status" value="1"/>
</dbReference>
<sequence length="512" mass="56264">MRGKLPSTNSFISAESDSTVVEEQPKKLKGEPKEVERTTEYPEAPHSLFTNREKYFIVVISGMCGCFSSISSPIYLPVLPIMEKKFGVSEEQMNITVVVYSIFQGLSPVVFSNFSDIFGRRIIILICMMIYICANVGLALNSSFGGLVFLRCLQAFGISLTFSISSGIASDMTTKSNRAGFIGLASGLSLLGQAFGALLGGLISSAFNWRAIFWFLTIGAGVTLIIVLICLPETARNIVGNGATLPEKRTFISVAPIMHLPNIKRRREITENVKVDHPKIDFLAPFKIMASLPVILILIPSSICYALWLMMLTTMSTSLTKKYNYTLIHVALAYIPSGIGGLTGSITIGRLLNWQYKLRYKKYLNDVQSFKDRSTVNVRNQCVKFNIFKARLYLAMVPVSLCVIGSLILGWSIEYKLPVALIMFSTFIISFGAMNFLTISTTVLVDLHPGNSSASSSCVNLTRCLTAAVFVAVLSSMSTTMTIGGCYTFMAGLVGFCSLTIVYIIYKSDKWI</sequence>
<dbReference type="InterPro" id="IPR011701">
    <property type="entry name" value="MFS"/>
</dbReference>
<evidence type="ECO:0000256" key="8">
    <source>
        <dbReference type="SAM" id="Phobius"/>
    </source>
</evidence>
<evidence type="ECO:0000256" key="2">
    <source>
        <dbReference type="ARBA" id="ARBA00022448"/>
    </source>
</evidence>
<comment type="caution">
    <text evidence="10">The sequence shown here is derived from an EMBL/GenBank/DDBJ whole genome shotgun (WGS) entry which is preliminary data.</text>
</comment>
<dbReference type="SUPFAM" id="SSF103473">
    <property type="entry name" value="MFS general substrate transporter"/>
    <property type="match status" value="1"/>
</dbReference>
<accession>A0A9P8AGF3</accession>
<gene>
    <name evidence="10" type="ORF">KQ657_002935</name>
</gene>
<dbReference type="GO" id="GO:0022857">
    <property type="term" value="F:transmembrane transporter activity"/>
    <property type="evidence" value="ECO:0007669"/>
    <property type="project" value="InterPro"/>
</dbReference>
<evidence type="ECO:0000313" key="10">
    <source>
        <dbReference type="EMBL" id="KAG7191664.1"/>
    </source>
</evidence>
<organism evidence="10 11">
    <name type="scientific">Scheffersomyces spartinae</name>
    <dbReference type="NCBI Taxonomy" id="45513"/>
    <lineage>
        <taxon>Eukaryota</taxon>
        <taxon>Fungi</taxon>
        <taxon>Dikarya</taxon>
        <taxon>Ascomycota</taxon>
        <taxon>Saccharomycotina</taxon>
        <taxon>Pichiomycetes</taxon>
        <taxon>Debaryomycetaceae</taxon>
        <taxon>Scheffersomyces</taxon>
    </lineage>
</organism>
<evidence type="ECO:0000313" key="11">
    <source>
        <dbReference type="Proteomes" id="UP000790833"/>
    </source>
</evidence>
<evidence type="ECO:0000256" key="4">
    <source>
        <dbReference type="ARBA" id="ARBA00022989"/>
    </source>
</evidence>
<comment type="similarity">
    <text evidence="6">Belongs to the major facilitator superfamily. CAR1 family.</text>
</comment>
<evidence type="ECO:0000256" key="5">
    <source>
        <dbReference type="ARBA" id="ARBA00023136"/>
    </source>
</evidence>
<dbReference type="AlphaFoldDB" id="A0A9P8AGF3"/>
<evidence type="ECO:0000256" key="1">
    <source>
        <dbReference type="ARBA" id="ARBA00004141"/>
    </source>
</evidence>
<keyword evidence="2" id="KW-0813">Transport</keyword>
<dbReference type="PANTHER" id="PTHR23502">
    <property type="entry name" value="MAJOR FACILITATOR SUPERFAMILY"/>
    <property type="match status" value="1"/>
</dbReference>
<comment type="subcellular location">
    <subcellularLocation>
        <location evidence="1">Membrane</location>
        <topology evidence="1">Multi-pass membrane protein</topology>
    </subcellularLocation>
</comment>
<dbReference type="PANTHER" id="PTHR23502:SF51">
    <property type="entry name" value="QUINIDINE RESISTANCE PROTEIN 1-RELATED"/>
    <property type="match status" value="1"/>
</dbReference>
<feature type="compositionally biased region" description="Basic and acidic residues" evidence="7">
    <location>
        <begin position="23"/>
        <end position="40"/>
    </location>
</feature>
<feature type="transmembrane region" description="Helical" evidence="8">
    <location>
        <begin position="211"/>
        <end position="231"/>
    </location>
</feature>
<feature type="transmembrane region" description="Helical" evidence="8">
    <location>
        <begin position="181"/>
        <end position="205"/>
    </location>
</feature>
<dbReference type="Pfam" id="PF07690">
    <property type="entry name" value="MFS_1"/>
    <property type="match status" value="1"/>
</dbReference>